<keyword evidence="2" id="KW-0732">Signal</keyword>
<name>B8LC48_THAPS</name>
<feature type="compositionally biased region" description="Basic residues" evidence="1">
    <location>
        <begin position="149"/>
        <end position="159"/>
    </location>
</feature>
<dbReference type="KEGG" id="tps:THAPSDRAFT_24366"/>
<dbReference type="AlphaFoldDB" id="B8LC48"/>
<protein>
    <submittedName>
        <fullName evidence="3">Uncharacterized protein</fullName>
    </submittedName>
</protein>
<dbReference type="Proteomes" id="UP000001449">
    <property type="component" value="Chromosome 11"/>
</dbReference>
<reference evidence="3 4" key="2">
    <citation type="journal article" date="2008" name="Nature">
        <title>The Phaeodactylum genome reveals the evolutionary history of diatom genomes.</title>
        <authorList>
            <person name="Bowler C."/>
            <person name="Allen A.E."/>
            <person name="Badger J.H."/>
            <person name="Grimwood J."/>
            <person name="Jabbari K."/>
            <person name="Kuo A."/>
            <person name="Maheswari U."/>
            <person name="Martens C."/>
            <person name="Maumus F."/>
            <person name="Otillar R.P."/>
            <person name="Rayko E."/>
            <person name="Salamov A."/>
            <person name="Vandepoele K."/>
            <person name="Beszteri B."/>
            <person name="Gruber A."/>
            <person name="Heijde M."/>
            <person name="Katinka M."/>
            <person name="Mock T."/>
            <person name="Valentin K."/>
            <person name="Verret F."/>
            <person name="Berges J.A."/>
            <person name="Brownlee C."/>
            <person name="Cadoret J.P."/>
            <person name="Chiovitti A."/>
            <person name="Choi C.J."/>
            <person name="Coesel S."/>
            <person name="De Martino A."/>
            <person name="Detter J.C."/>
            <person name="Durkin C."/>
            <person name="Falciatore A."/>
            <person name="Fournet J."/>
            <person name="Haruta M."/>
            <person name="Huysman M.J."/>
            <person name="Jenkins B.D."/>
            <person name="Jiroutova K."/>
            <person name="Jorgensen R.E."/>
            <person name="Joubert Y."/>
            <person name="Kaplan A."/>
            <person name="Kroger N."/>
            <person name="Kroth P.G."/>
            <person name="La Roche J."/>
            <person name="Lindquist E."/>
            <person name="Lommer M."/>
            <person name="Martin-Jezequel V."/>
            <person name="Lopez P.J."/>
            <person name="Lucas S."/>
            <person name="Mangogna M."/>
            <person name="McGinnis K."/>
            <person name="Medlin L.K."/>
            <person name="Montsant A."/>
            <person name="Oudot-Le Secq M.P."/>
            <person name="Napoli C."/>
            <person name="Obornik M."/>
            <person name="Parker M.S."/>
            <person name="Petit J.L."/>
            <person name="Porcel B.M."/>
            <person name="Poulsen N."/>
            <person name="Robison M."/>
            <person name="Rychlewski L."/>
            <person name="Rynearson T.A."/>
            <person name="Schmutz J."/>
            <person name="Shapiro H."/>
            <person name="Siaut M."/>
            <person name="Stanley M."/>
            <person name="Sussman M.R."/>
            <person name="Taylor A.R."/>
            <person name="Vardi A."/>
            <person name="von Dassow P."/>
            <person name="Vyverman W."/>
            <person name="Willis A."/>
            <person name="Wyrwicz L.S."/>
            <person name="Rokhsar D.S."/>
            <person name="Weissenbach J."/>
            <person name="Armbrust E.V."/>
            <person name="Green B.R."/>
            <person name="Van de Peer Y."/>
            <person name="Grigoriev I.V."/>
        </authorList>
    </citation>
    <scope>NUCLEOTIDE SEQUENCE [LARGE SCALE GENOMIC DNA]</scope>
    <source>
        <strain evidence="3 4">CCMP1335</strain>
    </source>
</reference>
<organism evidence="3 4">
    <name type="scientific">Thalassiosira pseudonana</name>
    <name type="common">Marine diatom</name>
    <name type="synonym">Cyclotella nana</name>
    <dbReference type="NCBI Taxonomy" id="35128"/>
    <lineage>
        <taxon>Eukaryota</taxon>
        <taxon>Sar</taxon>
        <taxon>Stramenopiles</taxon>
        <taxon>Ochrophyta</taxon>
        <taxon>Bacillariophyta</taxon>
        <taxon>Coscinodiscophyceae</taxon>
        <taxon>Thalassiosirophycidae</taxon>
        <taxon>Thalassiosirales</taxon>
        <taxon>Thalassiosiraceae</taxon>
        <taxon>Thalassiosira</taxon>
    </lineage>
</organism>
<dbReference type="GeneID" id="7444472"/>
<evidence type="ECO:0000256" key="2">
    <source>
        <dbReference type="SAM" id="SignalP"/>
    </source>
</evidence>
<feature type="compositionally biased region" description="Polar residues" evidence="1">
    <location>
        <begin position="120"/>
        <end position="134"/>
    </location>
</feature>
<dbReference type="PaxDb" id="35128-Thaps24366"/>
<proteinExistence type="predicted"/>
<dbReference type="RefSeq" id="XP_002296459.1">
    <property type="nucleotide sequence ID" value="XM_002296423.1"/>
</dbReference>
<gene>
    <name evidence="3" type="ORF">THAPSDRAFT_24366</name>
</gene>
<sequence length="188" mass="19650">MNITFTFTLAIFATLALGSVSAQSSTITRLVNKRLGGKASKFGKSSGTTTTRATDTGATTVPPLNGGIFPDDDGLQTRRLAKASKKGSTSLPIVSTTISPDVRGSTDDSLQTRRLAKASKTGSTSLPIVSTTISPDARGSTDDSLQTRRLAKTKKRKRTVPSTTSPPPPVTTTISPIRGELNDDGLQT</sequence>
<dbReference type="HOGENOM" id="CLU_1443751_0_0_1"/>
<feature type="signal peptide" evidence="2">
    <location>
        <begin position="1"/>
        <end position="22"/>
    </location>
</feature>
<evidence type="ECO:0000313" key="3">
    <source>
        <dbReference type="EMBL" id="EED87155.1"/>
    </source>
</evidence>
<evidence type="ECO:0000313" key="4">
    <source>
        <dbReference type="Proteomes" id="UP000001449"/>
    </source>
</evidence>
<feature type="chain" id="PRO_5002877073" evidence="2">
    <location>
        <begin position="23"/>
        <end position="188"/>
    </location>
</feature>
<keyword evidence="4" id="KW-1185">Reference proteome</keyword>
<reference evidence="3 4" key="1">
    <citation type="journal article" date="2004" name="Science">
        <title>The genome of the diatom Thalassiosira pseudonana: ecology, evolution, and metabolism.</title>
        <authorList>
            <person name="Armbrust E.V."/>
            <person name="Berges J.A."/>
            <person name="Bowler C."/>
            <person name="Green B.R."/>
            <person name="Martinez D."/>
            <person name="Putnam N.H."/>
            <person name="Zhou S."/>
            <person name="Allen A.E."/>
            <person name="Apt K.E."/>
            <person name="Bechner M."/>
            <person name="Brzezinski M.A."/>
            <person name="Chaal B.K."/>
            <person name="Chiovitti A."/>
            <person name="Davis A.K."/>
            <person name="Demarest M.S."/>
            <person name="Detter J.C."/>
            <person name="Glavina T."/>
            <person name="Goodstein D."/>
            <person name="Hadi M.Z."/>
            <person name="Hellsten U."/>
            <person name="Hildebrand M."/>
            <person name="Jenkins B.D."/>
            <person name="Jurka J."/>
            <person name="Kapitonov V.V."/>
            <person name="Kroger N."/>
            <person name="Lau W.W."/>
            <person name="Lane T.W."/>
            <person name="Larimer F.W."/>
            <person name="Lippmeier J.C."/>
            <person name="Lucas S."/>
            <person name="Medina M."/>
            <person name="Montsant A."/>
            <person name="Obornik M."/>
            <person name="Parker M.S."/>
            <person name="Palenik B."/>
            <person name="Pazour G.J."/>
            <person name="Richardson P.M."/>
            <person name="Rynearson T.A."/>
            <person name="Saito M.A."/>
            <person name="Schwartz D.C."/>
            <person name="Thamatrakoln K."/>
            <person name="Valentin K."/>
            <person name="Vardi A."/>
            <person name="Wilkerson F.P."/>
            <person name="Rokhsar D.S."/>
        </authorList>
    </citation>
    <scope>NUCLEOTIDE SEQUENCE [LARGE SCALE GENOMIC DNA]</scope>
    <source>
        <strain evidence="3 4">CCMP1335</strain>
    </source>
</reference>
<feature type="compositionally biased region" description="Polar residues" evidence="1">
    <location>
        <begin position="86"/>
        <end position="99"/>
    </location>
</feature>
<dbReference type="InParanoid" id="B8LC48"/>
<feature type="region of interest" description="Disordered" evidence="1">
    <location>
        <begin position="38"/>
        <end position="188"/>
    </location>
</feature>
<dbReference type="EMBL" id="DS999415">
    <property type="protein sequence ID" value="EED87155.1"/>
    <property type="molecule type" value="Genomic_DNA"/>
</dbReference>
<evidence type="ECO:0000256" key="1">
    <source>
        <dbReference type="SAM" id="MobiDB-lite"/>
    </source>
</evidence>
<feature type="compositionally biased region" description="Low complexity" evidence="1">
    <location>
        <begin position="38"/>
        <end position="60"/>
    </location>
</feature>
<accession>B8LC48</accession>